<dbReference type="AlphaFoldDB" id="C9RJ64"/>
<dbReference type="Proteomes" id="UP000000517">
    <property type="component" value="Chromosome"/>
</dbReference>
<dbReference type="InterPro" id="IPR036457">
    <property type="entry name" value="PPM-type-like_dom_sf"/>
</dbReference>
<dbReference type="Pfam" id="PF13672">
    <property type="entry name" value="PP2C_2"/>
    <property type="match status" value="1"/>
</dbReference>
<dbReference type="Gene3D" id="3.60.40.10">
    <property type="entry name" value="PPM-type phosphatase domain"/>
    <property type="match status" value="1"/>
</dbReference>
<dbReference type="RefSeq" id="WP_012819938.1">
    <property type="nucleotide sequence ID" value="NC_013410.1"/>
</dbReference>
<evidence type="ECO:0000313" key="2">
    <source>
        <dbReference type="EMBL" id="ACX73708.1"/>
    </source>
</evidence>
<evidence type="ECO:0000313" key="5">
    <source>
        <dbReference type="Proteomes" id="UP000001497"/>
    </source>
</evidence>
<dbReference type="OrthoDB" id="9805674at2"/>
<dbReference type="KEGG" id="fsu:Fisuc_0094"/>
<organism evidence="3 4">
    <name type="scientific">Fibrobacter succinogenes (strain ATCC 19169 / S85)</name>
    <dbReference type="NCBI Taxonomy" id="59374"/>
    <lineage>
        <taxon>Bacteria</taxon>
        <taxon>Pseudomonadati</taxon>
        <taxon>Fibrobacterota</taxon>
        <taxon>Fibrobacteria</taxon>
        <taxon>Fibrobacterales</taxon>
        <taxon>Fibrobacteraceae</taxon>
        <taxon>Fibrobacter</taxon>
    </lineage>
</organism>
<dbReference type="Proteomes" id="UP000001497">
    <property type="component" value="Chromosome"/>
</dbReference>
<evidence type="ECO:0000259" key="1">
    <source>
        <dbReference type="Pfam" id="PF13672"/>
    </source>
</evidence>
<dbReference type="InterPro" id="IPR001932">
    <property type="entry name" value="PPM-type_phosphatase-like_dom"/>
</dbReference>
<reference evidence="3" key="3">
    <citation type="submission" date="2010-08" db="EMBL/GenBank/DDBJ databases">
        <authorList>
            <person name="Durkin A.S."/>
            <person name="Nelson K.E."/>
            <person name="Morrison M."/>
            <person name="Forsberg C.W."/>
            <person name="Wilson D.B."/>
            <person name="Russell J.B."/>
            <person name="Cann I.K.O."/>
            <person name="Mackie R.I."/>
            <person name="White B.A."/>
        </authorList>
    </citation>
    <scope>NUCLEOTIDE SEQUENCE</scope>
    <source>
        <strain evidence="3">S85</strain>
    </source>
</reference>
<reference evidence="4" key="2">
    <citation type="submission" date="2010-08" db="EMBL/GenBank/DDBJ databases">
        <title>Complete sequence of Fibrobacter succinogenes subsp. succinogenes S85.</title>
        <authorList>
            <person name="Durkin A.S."/>
            <person name="Nelson K.E."/>
            <person name="Morrison M."/>
            <person name="Forsberg C.W."/>
            <person name="Wilson D.B."/>
            <person name="Russell J.B."/>
            <person name="Cann I.K.O."/>
            <person name="Mackie R.I."/>
            <person name="White B.A."/>
        </authorList>
    </citation>
    <scope>NUCLEOTIDE SEQUENCE [LARGE SCALE GENOMIC DNA]</scope>
    <source>
        <strain evidence="4">ATCC 19169 / S85</strain>
    </source>
</reference>
<dbReference type="EMBL" id="CP002158">
    <property type="protein sequence ID" value="ADL26643.1"/>
    <property type="molecule type" value="Genomic_DNA"/>
</dbReference>
<keyword evidence="5" id="KW-1185">Reference proteome</keyword>
<name>C9RJ64_FIBSS</name>
<feature type="domain" description="PPM-type phosphatase" evidence="1">
    <location>
        <begin position="11"/>
        <end position="222"/>
    </location>
</feature>
<reference evidence="2 5" key="1">
    <citation type="submission" date="2009-10" db="EMBL/GenBank/DDBJ databases">
        <title>Complete sequence of Fibrobacter succinogenes subsp. succinogenes S85.</title>
        <authorList>
            <consortium name="US DOE Joint Genome Institute"/>
            <person name="Lucas S."/>
            <person name="Copeland A."/>
            <person name="Lapidus A."/>
            <person name="Glavina del Rio T."/>
            <person name="Tice H."/>
            <person name="Bruce D."/>
            <person name="Goodwin L."/>
            <person name="Pitluck S."/>
            <person name="Chertkov O."/>
            <person name="Detter J.C."/>
            <person name="Han C."/>
            <person name="Tapia R."/>
            <person name="Larimer F."/>
            <person name="Land M."/>
            <person name="Hauser L."/>
            <person name="Kyrpides N."/>
            <person name="Mikhailova N."/>
            <person name="Weimer P.J."/>
            <person name="Stevenson D.M."/>
            <person name="Boyum J."/>
            <person name="Brumm P.I."/>
            <person name="Mead D."/>
        </authorList>
    </citation>
    <scope>NUCLEOTIDE SEQUENCE [LARGE SCALE GENOMIC DNA]</scope>
    <source>
        <strain evidence="5">ATCC 19169 / S85</strain>
        <strain evidence="2">S85</strain>
    </source>
</reference>
<dbReference type="KEGG" id="fsc:FSU_0494"/>
<sequence length="333" mass="36643">MNWVTIQCAVRGRGHVSSGTPCQDKTFSIVKDACSVCALADGAGSASHSHFGAEAVTQAICNYMAENFDLIINEDGAAVKRNILAVIGERLETLCSEKGCAIRDLASTLLFVAEKGGKFIICHIGDGVIGYVKEGKVLVASQPENGEFANTTVFTTSSNAIASMRLIKGDLKQISGFILMSDGTETSFYNKRNKALSPSLARLTRLASVCTPDYMSQKLNCTFEDLVKQQTSDDCSIVLMSRSPGSRGYMDFSEKDKCEFLGLANTRVSRKRLRSFDKALTVLQSWGTYRAIKRRLHLRGKKLDRILKRLDNANILETREDGRYKSALRAFFV</sequence>
<gene>
    <name evidence="2" type="ordered locus">Fisuc_0094</name>
    <name evidence="3" type="ordered locus">FSU_0494</name>
</gene>
<dbReference type="PATRIC" id="fig|59374.8.peg.477"/>
<accession>C9RJ64</accession>
<dbReference type="HOGENOM" id="CLU_066842_0_0_0"/>
<dbReference type="eggNOG" id="COG0631">
    <property type="taxonomic scope" value="Bacteria"/>
</dbReference>
<evidence type="ECO:0000313" key="3">
    <source>
        <dbReference type="EMBL" id="ADL26643.1"/>
    </source>
</evidence>
<evidence type="ECO:0000313" key="4">
    <source>
        <dbReference type="Proteomes" id="UP000000517"/>
    </source>
</evidence>
<proteinExistence type="predicted"/>
<dbReference type="STRING" id="59374.FSU_0494"/>
<protein>
    <recommendedName>
        <fullName evidence="1">PPM-type phosphatase domain-containing protein</fullName>
    </recommendedName>
</protein>
<dbReference type="SUPFAM" id="SSF81606">
    <property type="entry name" value="PP2C-like"/>
    <property type="match status" value="1"/>
</dbReference>
<dbReference type="EMBL" id="CP001792">
    <property type="protein sequence ID" value="ACX73708.1"/>
    <property type="molecule type" value="Genomic_DNA"/>
</dbReference>